<feature type="domain" description="Mannosidase Ig/CBM-like" evidence="6">
    <location>
        <begin position="659"/>
        <end position="739"/>
    </location>
</feature>
<reference evidence="9" key="1">
    <citation type="submission" date="2021-01" db="EMBL/GenBank/DDBJ databases">
        <title>Whole genome shotgun sequence of Planotetraspora silvatica NBRC 100141.</title>
        <authorList>
            <person name="Komaki H."/>
            <person name="Tamura T."/>
        </authorList>
    </citation>
    <scope>NUCLEOTIDE SEQUENCE</scope>
    <source>
        <strain evidence="9">NBRC 100141</strain>
    </source>
</reference>
<keyword evidence="3" id="KW-0326">Glycosidase</keyword>
<dbReference type="Gene3D" id="3.20.20.80">
    <property type="entry name" value="Glycosidases"/>
    <property type="match status" value="1"/>
</dbReference>
<dbReference type="Pfam" id="PF17786">
    <property type="entry name" value="Mannosidase_ig"/>
    <property type="match status" value="1"/>
</dbReference>
<keyword evidence="10" id="KW-1185">Reference proteome</keyword>
<evidence type="ECO:0000259" key="6">
    <source>
        <dbReference type="Pfam" id="PF17786"/>
    </source>
</evidence>
<evidence type="ECO:0000259" key="5">
    <source>
        <dbReference type="Pfam" id="PF00703"/>
    </source>
</evidence>
<dbReference type="SUPFAM" id="SSF49785">
    <property type="entry name" value="Galactose-binding domain-like"/>
    <property type="match status" value="1"/>
</dbReference>
<dbReference type="EMBL" id="BOOQ01000040">
    <property type="protein sequence ID" value="GII49295.1"/>
    <property type="molecule type" value="Genomic_DNA"/>
</dbReference>
<dbReference type="PANTHER" id="PTHR43536">
    <property type="entry name" value="MANNOSYLGLYCOPROTEIN ENDO-BETA-MANNOSIDASE"/>
    <property type="match status" value="1"/>
</dbReference>
<evidence type="ECO:0000256" key="3">
    <source>
        <dbReference type="ARBA" id="ARBA00023295"/>
    </source>
</evidence>
<dbReference type="InterPro" id="IPR036156">
    <property type="entry name" value="Beta-gal/glucu_dom_sf"/>
</dbReference>
<name>A0A8J3XQJ4_9ACTN</name>
<dbReference type="GO" id="GO:0004553">
    <property type="term" value="F:hydrolase activity, hydrolyzing O-glycosyl compounds"/>
    <property type="evidence" value="ECO:0007669"/>
    <property type="project" value="InterPro"/>
</dbReference>
<gene>
    <name evidence="9" type="ORF">Psi02_57190</name>
</gene>
<sequence length="870" mass="94005">MRRLLAILVSTLTLVLAIGVVDARAATVTSTELTSGWALRSATGLSDTGATVSQVGYSTSGWNPVSLPSTVLAGLVANNVYQNIFFGQNLKNVPDLTGQDWWFRGEFTAAATSPGQVYWLRFKGISYRAQIWLNGTQLDANAVGTMVGHEYNVTGVIHPGAVNALAIRVTPPAHDCKDLSFCTVDWNPEAPDMNAGLWGKTLVDTTGPVALRDPYVKTVLPLPATNAADLTVYVDAVNATAAPITTTVNATISKAGQPSIPLSQTVTLNANERREVAFSPVHVTNPVLWWPYQFGSPELYQLSVSATAGGAISDTKGIDFGIRQFTDYRTTVNGTSFAGYKVNGQNIMFRGGGYMWDMLQRWDTKTNAAHIKYVKDMGLNTIRLEGTLGNEELYDLADKAGIMVMPGFVCCSAWENDSGWSAEQAQVALASLDTQMRATRAHASTFLWTYGSDQPPTAAHLTAYKNVATALHWQNPTLDNVATWSNANAGMKMDGPYVWEPPVLWWDTTKAGSAFGTTGEEGAESPPPLESVQRFLAPADQWPIGTAWNYHAGKAGSVFDNTTPFTAGLNSRYGTATGAADYSRKTELQNYENTRAFFEAWNSHEYTQSFGTIFWMLNSAWPSVHWNLYDYYFKPGGGYFGSKKANEPVHIAYDYATKKVFVVNSTLTARSGLTATATLYNTPDLAQKYTTSVPVTAAANSSTQVLTIPAVTGLSTTYFIRLQVKDASGATVSNNLYWYSTTADTLGNKSNWYRTTPKNSANLTGLNSLPANPNLNATASRVTSGGQETVTITLTNTSATNLAFFVRPEITAGNGGTEVVPVTYTDNYISLWPGESTTVTAAYQTADLGGQAPYLRLRGYNIPTSSVPVS</sequence>
<dbReference type="InterPro" id="IPR043534">
    <property type="entry name" value="EBDG/EBM"/>
</dbReference>
<dbReference type="SUPFAM" id="SSF51445">
    <property type="entry name" value="(Trans)glycosidases"/>
    <property type="match status" value="1"/>
</dbReference>
<dbReference type="Gene3D" id="2.60.40.10">
    <property type="entry name" value="Immunoglobulins"/>
    <property type="match status" value="3"/>
</dbReference>
<dbReference type="Proteomes" id="UP000644610">
    <property type="component" value="Unassembled WGS sequence"/>
</dbReference>
<feature type="signal peptide" evidence="4">
    <location>
        <begin position="1"/>
        <end position="25"/>
    </location>
</feature>
<dbReference type="GO" id="GO:0005975">
    <property type="term" value="P:carbohydrate metabolic process"/>
    <property type="evidence" value="ECO:0007669"/>
    <property type="project" value="InterPro"/>
</dbReference>
<dbReference type="RefSeq" id="WP_203978808.1">
    <property type="nucleotide sequence ID" value="NZ_BAAAKY010000077.1"/>
</dbReference>
<protein>
    <submittedName>
        <fullName evidence="9">Beta-mannosidase</fullName>
    </submittedName>
</protein>
<comment type="caution">
    <text evidence="9">The sequence shown here is derived from an EMBL/GenBank/DDBJ whole genome shotgun (WGS) entry which is preliminary data.</text>
</comment>
<accession>A0A8J3XQJ4</accession>
<dbReference type="InterPro" id="IPR013783">
    <property type="entry name" value="Ig-like_fold"/>
</dbReference>
<organism evidence="9 10">
    <name type="scientific">Planotetraspora silvatica</name>
    <dbReference type="NCBI Taxonomy" id="234614"/>
    <lineage>
        <taxon>Bacteria</taxon>
        <taxon>Bacillati</taxon>
        <taxon>Actinomycetota</taxon>
        <taxon>Actinomycetes</taxon>
        <taxon>Streptosporangiales</taxon>
        <taxon>Streptosporangiaceae</taxon>
        <taxon>Planotetraspora</taxon>
    </lineage>
</organism>
<feature type="domain" description="Exo-beta-D-glucosaminidase Ig-fold" evidence="7">
    <location>
        <begin position="752"/>
        <end position="862"/>
    </location>
</feature>
<dbReference type="Gene3D" id="2.60.120.260">
    <property type="entry name" value="Galactose-binding domain-like"/>
    <property type="match status" value="1"/>
</dbReference>
<proteinExistence type="inferred from homology"/>
<keyword evidence="4" id="KW-0732">Signal</keyword>
<comment type="similarity">
    <text evidence="1">Belongs to the glycosyl hydrolase 2 family.</text>
</comment>
<evidence type="ECO:0000256" key="4">
    <source>
        <dbReference type="SAM" id="SignalP"/>
    </source>
</evidence>
<dbReference type="InterPro" id="IPR008979">
    <property type="entry name" value="Galactose-bd-like_sf"/>
</dbReference>
<keyword evidence="2" id="KW-0378">Hydrolase</keyword>
<dbReference type="Pfam" id="PF18368">
    <property type="entry name" value="Ig_GlcNase"/>
    <property type="match status" value="1"/>
</dbReference>
<feature type="domain" description="Beta-mannosidase-like galactose-binding" evidence="8">
    <location>
        <begin position="56"/>
        <end position="177"/>
    </location>
</feature>
<dbReference type="InterPro" id="IPR054593">
    <property type="entry name" value="Beta-mannosidase-like_N2"/>
</dbReference>
<feature type="domain" description="Glycoside hydrolase family 2 immunoglobulin-like beta-sandwich" evidence="5">
    <location>
        <begin position="211"/>
        <end position="323"/>
    </location>
</feature>
<dbReference type="PANTHER" id="PTHR43536:SF1">
    <property type="entry name" value="MANNOSYLGLYCOPROTEIN ENDO-BETA-MANNOSIDASE"/>
    <property type="match status" value="1"/>
</dbReference>
<dbReference type="InterPro" id="IPR041351">
    <property type="entry name" value="Ig_GlcNase"/>
</dbReference>
<dbReference type="InterPro" id="IPR017853">
    <property type="entry name" value="GH"/>
</dbReference>
<dbReference type="InterPro" id="IPR006102">
    <property type="entry name" value="Ig-like_GH2"/>
</dbReference>
<dbReference type="Pfam" id="PF00703">
    <property type="entry name" value="Glyco_hydro_2"/>
    <property type="match status" value="1"/>
</dbReference>
<evidence type="ECO:0000313" key="10">
    <source>
        <dbReference type="Proteomes" id="UP000644610"/>
    </source>
</evidence>
<evidence type="ECO:0000259" key="7">
    <source>
        <dbReference type="Pfam" id="PF18368"/>
    </source>
</evidence>
<feature type="chain" id="PRO_5035284377" evidence="4">
    <location>
        <begin position="26"/>
        <end position="870"/>
    </location>
</feature>
<evidence type="ECO:0000256" key="2">
    <source>
        <dbReference type="ARBA" id="ARBA00022801"/>
    </source>
</evidence>
<evidence type="ECO:0000259" key="8">
    <source>
        <dbReference type="Pfam" id="PF22666"/>
    </source>
</evidence>
<evidence type="ECO:0000313" key="9">
    <source>
        <dbReference type="EMBL" id="GII49295.1"/>
    </source>
</evidence>
<dbReference type="SUPFAM" id="SSF49303">
    <property type="entry name" value="beta-Galactosidase/glucuronidase domain"/>
    <property type="match status" value="3"/>
</dbReference>
<evidence type="ECO:0000256" key="1">
    <source>
        <dbReference type="ARBA" id="ARBA00007401"/>
    </source>
</evidence>
<dbReference type="Pfam" id="PF22666">
    <property type="entry name" value="Glyco_hydro_2_N2"/>
    <property type="match status" value="1"/>
</dbReference>
<dbReference type="AlphaFoldDB" id="A0A8J3XQJ4"/>
<dbReference type="InterPro" id="IPR041447">
    <property type="entry name" value="Mannosidase_ig"/>
</dbReference>